<evidence type="ECO:0000313" key="2">
    <source>
        <dbReference type="Proteomes" id="UP001066276"/>
    </source>
</evidence>
<organism evidence="1 2">
    <name type="scientific">Pleurodeles waltl</name>
    <name type="common">Iberian ribbed newt</name>
    <dbReference type="NCBI Taxonomy" id="8319"/>
    <lineage>
        <taxon>Eukaryota</taxon>
        <taxon>Metazoa</taxon>
        <taxon>Chordata</taxon>
        <taxon>Craniata</taxon>
        <taxon>Vertebrata</taxon>
        <taxon>Euteleostomi</taxon>
        <taxon>Amphibia</taxon>
        <taxon>Batrachia</taxon>
        <taxon>Caudata</taxon>
        <taxon>Salamandroidea</taxon>
        <taxon>Salamandridae</taxon>
        <taxon>Pleurodelinae</taxon>
        <taxon>Pleurodeles</taxon>
    </lineage>
</organism>
<dbReference type="EMBL" id="JANPWB010000013">
    <property type="protein sequence ID" value="KAJ1105444.1"/>
    <property type="molecule type" value="Genomic_DNA"/>
</dbReference>
<accession>A0AAV7MQU5</accession>
<sequence length="111" mass="12362">MEGDRAGHMLARLIKQEKYSQPILAVRDRLGQEVYAWQAINEVFVEHLRGVYTLPSGASGPTIMTYFEALPLPRLDGDEHGDPAIPLTKQEVLLAIDSLKTDKALGEVDFQ</sequence>
<protein>
    <submittedName>
        <fullName evidence="1">Uncharacterized protein</fullName>
    </submittedName>
</protein>
<proteinExistence type="predicted"/>
<name>A0AAV7MQU5_PLEWA</name>
<keyword evidence="2" id="KW-1185">Reference proteome</keyword>
<gene>
    <name evidence="1" type="ORF">NDU88_002850</name>
</gene>
<dbReference type="Proteomes" id="UP001066276">
    <property type="component" value="Chromosome 9"/>
</dbReference>
<comment type="caution">
    <text evidence="1">The sequence shown here is derived from an EMBL/GenBank/DDBJ whole genome shotgun (WGS) entry which is preliminary data.</text>
</comment>
<dbReference type="AlphaFoldDB" id="A0AAV7MQU5"/>
<evidence type="ECO:0000313" key="1">
    <source>
        <dbReference type="EMBL" id="KAJ1105444.1"/>
    </source>
</evidence>
<reference evidence="1" key="1">
    <citation type="journal article" date="2022" name="bioRxiv">
        <title>Sequencing and chromosome-scale assembly of the giantPleurodeles waltlgenome.</title>
        <authorList>
            <person name="Brown T."/>
            <person name="Elewa A."/>
            <person name="Iarovenko S."/>
            <person name="Subramanian E."/>
            <person name="Araus A.J."/>
            <person name="Petzold A."/>
            <person name="Susuki M."/>
            <person name="Suzuki K.-i.T."/>
            <person name="Hayashi T."/>
            <person name="Toyoda A."/>
            <person name="Oliveira C."/>
            <person name="Osipova E."/>
            <person name="Leigh N.D."/>
            <person name="Simon A."/>
            <person name="Yun M.H."/>
        </authorList>
    </citation>
    <scope>NUCLEOTIDE SEQUENCE</scope>
    <source>
        <strain evidence="1">20211129_DDA</strain>
        <tissue evidence="1">Liver</tissue>
    </source>
</reference>